<comment type="caution">
    <text evidence="1">The sequence shown here is derived from an EMBL/GenBank/DDBJ whole genome shotgun (WGS) entry which is preliminary data.</text>
</comment>
<gene>
    <name evidence="1" type="ORF">HNQ62_002375</name>
</gene>
<evidence type="ECO:0000313" key="2">
    <source>
        <dbReference type="Proteomes" id="UP000582213"/>
    </source>
</evidence>
<dbReference type="Proteomes" id="UP000582213">
    <property type="component" value="Unassembled WGS sequence"/>
</dbReference>
<protein>
    <submittedName>
        <fullName evidence="1">Uncharacterized protein</fullName>
    </submittedName>
</protein>
<reference evidence="1 2" key="1">
    <citation type="submission" date="2020-08" db="EMBL/GenBank/DDBJ databases">
        <title>Genomic Encyclopedia of Type Strains, Phase IV (KMG-IV): sequencing the most valuable type-strain genomes for metagenomic binning, comparative biology and taxonomic classification.</title>
        <authorList>
            <person name="Goeker M."/>
        </authorList>
    </citation>
    <scope>NUCLEOTIDE SEQUENCE [LARGE SCALE GENOMIC DNA]</scope>
    <source>
        <strain evidence="1 2">DSM 12421</strain>
    </source>
</reference>
<dbReference type="EMBL" id="JACHFY010000019">
    <property type="protein sequence ID" value="MBB5254601.1"/>
    <property type="molecule type" value="Genomic_DNA"/>
</dbReference>
<sequence>MEGYLDYKKNPKEYVYTKVYESLIEARLALEMLKRGLLKNAFASFSFC</sequence>
<dbReference type="AlphaFoldDB" id="A0A7J9RUV0"/>
<name>A0A7J9RUV0_SULOH</name>
<organism evidence="1 2">
    <name type="scientific">Sulfurisphaera ohwakuensis</name>
    <dbReference type="NCBI Taxonomy" id="69656"/>
    <lineage>
        <taxon>Archaea</taxon>
        <taxon>Thermoproteota</taxon>
        <taxon>Thermoprotei</taxon>
        <taxon>Sulfolobales</taxon>
        <taxon>Sulfolobaceae</taxon>
        <taxon>Sulfurisphaera</taxon>
    </lineage>
</organism>
<accession>A0A7J9RUV0</accession>
<evidence type="ECO:0000313" key="1">
    <source>
        <dbReference type="EMBL" id="MBB5254601.1"/>
    </source>
</evidence>
<proteinExistence type="predicted"/>